<keyword evidence="2" id="KW-1185">Reference proteome</keyword>
<dbReference type="CDD" id="cd03811">
    <property type="entry name" value="GT4_GT28_WabH-like"/>
    <property type="match status" value="1"/>
</dbReference>
<dbReference type="KEGG" id="tav:G4V39_10960"/>
<dbReference type="SUPFAM" id="SSF53756">
    <property type="entry name" value="UDP-Glycosyltransferase/glycogen phosphorylase"/>
    <property type="match status" value="1"/>
</dbReference>
<protein>
    <submittedName>
        <fullName evidence="1">Glycosyltransferase</fullName>
    </submittedName>
</protein>
<dbReference type="Pfam" id="PF13579">
    <property type="entry name" value="Glyco_trans_4_4"/>
    <property type="match status" value="1"/>
</dbReference>
<proteinExistence type="predicted"/>
<dbReference type="PANTHER" id="PTHR12526:SF630">
    <property type="entry name" value="GLYCOSYLTRANSFERASE"/>
    <property type="match status" value="1"/>
</dbReference>
<dbReference type="PANTHER" id="PTHR12526">
    <property type="entry name" value="GLYCOSYLTRANSFERASE"/>
    <property type="match status" value="1"/>
</dbReference>
<dbReference type="Pfam" id="PF00534">
    <property type="entry name" value="Glycos_transf_1"/>
    <property type="match status" value="1"/>
</dbReference>
<dbReference type="InterPro" id="IPR028098">
    <property type="entry name" value="Glyco_trans_4-like_N"/>
</dbReference>
<evidence type="ECO:0000313" key="2">
    <source>
        <dbReference type="Proteomes" id="UP000502179"/>
    </source>
</evidence>
<evidence type="ECO:0000313" key="1">
    <source>
        <dbReference type="EMBL" id="QIJ72765.1"/>
    </source>
</evidence>
<sequence length="378" mass="41683">MNHLSTADRHPDRPLVAIFASFSGRGGVERMLVNLAEGLLELGCRVDILAVKDRSEYLQDLPAGVRLIRLGTTHTYAALFPLAQYIQSLRPAALLSAKNRANQVAVAAKIMARVPVRVVLRMGTTTSAALKQKSSLRLWWWSLGMRITYPRADAVIAVSKGVAEDLRRLARVPENKLKVVANPVITPRLFALAKSPATHPWLKDKDRPVILAAGRLTRQKDFPTLIRAFAQVRRQIPSRLIILGEGEDRSVLESLIKDLGLEGQVDLPGFVQNPYAYMSRADIFVLSSLWEGSPNVLTEALALGVPSVATDCPSGPREILAEGRYGELVPMGNASALAQAILRTLRSPLPRDLLKEAVQEYHLRFSAQRYLKILLGED</sequence>
<gene>
    <name evidence="1" type="ORF">G4V39_10960</name>
</gene>
<dbReference type="Gene3D" id="3.40.50.2000">
    <property type="entry name" value="Glycogen Phosphorylase B"/>
    <property type="match status" value="2"/>
</dbReference>
<organism evidence="1 2">
    <name type="scientific">Thermosulfuriphilus ammonigenes</name>
    <dbReference type="NCBI Taxonomy" id="1936021"/>
    <lineage>
        <taxon>Bacteria</taxon>
        <taxon>Pseudomonadati</taxon>
        <taxon>Thermodesulfobacteriota</taxon>
        <taxon>Thermodesulfobacteria</taxon>
        <taxon>Thermodesulfobacteriales</taxon>
        <taxon>Thermodesulfobacteriaceae</taxon>
        <taxon>Thermosulfuriphilus</taxon>
    </lineage>
</organism>
<dbReference type="GO" id="GO:0016757">
    <property type="term" value="F:glycosyltransferase activity"/>
    <property type="evidence" value="ECO:0007669"/>
    <property type="project" value="InterPro"/>
</dbReference>
<reference evidence="1 2" key="1">
    <citation type="submission" date="2020-02" db="EMBL/GenBank/DDBJ databases">
        <title>Genome analysis of Thermosulfuriphilus ammonigenes ST65T, an anaerobic thermophilic chemolithoautotrophic bacterium isolated from a deep-sea hydrothermal vent.</title>
        <authorList>
            <person name="Slobodkina G."/>
            <person name="Allioux M."/>
            <person name="Merkel A."/>
            <person name="Alain K."/>
            <person name="Jebbar M."/>
            <person name="Slobodkin A."/>
        </authorList>
    </citation>
    <scope>NUCLEOTIDE SEQUENCE [LARGE SCALE GENOMIC DNA]</scope>
    <source>
        <strain evidence="1 2">ST65</strain>
    </source>
</reference>
<dbReference type="RefSeq" id="WP_166032980.1">
    <property type="nucleotide sequence ID" value="NZ_CP048877.1"/>
</dbReference>
<name>A0A6G7PYJ1_9BACT</name>
<dbReference type="AlphaFoldDB" id="A0A6G7PYJ1"/>
<dbReference type="EMBL" id="CP048877">
    <property type="protein sequence ID" value="QIJ72765.1"/>
    <property type="molecule type" value="Genomic_DNA"/>
</dbReference>
<dbReference type="Proteomes" id="UP000502179">
    <property type="component" value="Chromosome"/>
</dbReference>
<keyword evidence="1" id="KW-0808">Transferase</keyword>
<dbReference type="InterPro" id="IPR001296">
    <property type="entry name" value="Glyco_trans_1"/>
</dbReference>
<accession>A0A6G7PYJ1</accession>